<dbReference type="GO" id="GO:0000462">
    <property type="term" value="P:maturation of SSU-rRNA from tricistronic rRNA transcript (SSU-rRNA, 5.8S rRNA, LSU-rRNA)"/>
    <property type="evidence" value="ECO:0007669"/>
    <property type="project" value="InterPro"/>
</dbReference>
<evidence type="ECO:0000313" key="8">
    <source>
        <dbReference type="EMBL" id="CAG8461335.1"/>
    </source>
</evidence>
<dbReference type="GO" id="GO:0032040">
    <property type="term" value="C:small-subunit processome"/>
    <property type="evidence" value="ECO:0007669"/>
    <property type="project" value="TreeGrafter"/>
</dbReference>
<name>A0A9N8VUW1_9GLOM</name>
<dbReference type="AlphaFoldDB" id="A0A9N8VUW1"/>
<dbReference type="InterPro" id="IPR055347">
    <property type="entry name" value="UTP6_N"/>
</dbReference>
<comment type="caution">
    <text evidence="8">The sequence shown here is derived from an EMBL/GenBank/DDBJ whole genome shotgun (WGS) entry which is preliminary data.</text>
</comment>
<dbReference type="Pfam" id="PF24892">
    <property type="entry name" value="UTP6_C"/>
    <property type="match status" value="1"/>
</dbReference>
<dbReference type="GO" id="GO:0034388">
    <property type="term" value="C:Pwp2p-containing subcomplex of 90S preribosome"/>
    <property type="evidence" value="ECO:0007669"/>
    <property type="project" value="TreeGrafter"/>
</dbReference>
<keyword evidence="4" id="KW-0677">Repeat</keyword>
<dbReference type="InterPro" id="IPR013949">
    <property type="entry name" value="Utp6"/>
</dbReference>
<protein>
    <submittedName>
        <fullName evidence="8">10171_t:CDS:1</fullName>
    </submittedName>
</protein>
<evidence type="ECO:0000256" key="5">
    <source>
        <dbReference type="ARBA" id="ARBA00023242"/>
    </source>
</evidence>
<sequence length="675" mass="79737">MAETVQYYLEQMVPELEDLEQKKIFTKAEIKVIIKRRTTFEYSLKRIQPQKMDFLRYIEYEMNLEQLRIKRRKRTNIKGKTTISDYAIPRRIYQIYDRALIKFKGDVALWLQYIDYAKTSGAGKLLGKIYGRAIQLHPTKPELWILAAKWEFESNANIVAARVLMQRGLRFNNASKQLWQEYFKLELLYVEKITTRRKILGILSKEDKKHPEEELEIDEEPDEVNMIRLPKLTGEDLYLYENKKPLSTEIDEKQVEKLKEDNNKMLQGAIARTVFENAIKAIPDDLIFRQKFIDICCEFTNIKEALELIYNSIQQDFFNDAKARAFLAERHVTSILNIESPEFINALKKSINEFEQSIEKLMNTEIWYLYTKFLTKYFHRVTEPNLRRYFSKLLTKVYETTDTKNLTSNEMYFDWAKFVSSQLDSHELALEILEKGTHKYPNYAKLWIKRINITLELKDDTKKNNLSLLFDEALKLNPVSQELWKTYLDWLFKRFSNGELVESKLDNLLMNSMLTVSSLSGSSSISNSSTELRTIQYVVASRYLAWAKDQGGIENARKIYESLISKTLPTRSFFEICINLEKENLEPSTQSNDIERVNRLYDQSLSITEYQQNNNDNDDAELWLAYIGFLLDNKQFSKANHIYWKAHKLVPNPESFEVEYRALLNLRDINDKKVV</sequence>
<accession>A0A9N8VUW1</accession>
<keyword evidence="3" id="KW-0698">rRNA processing</keyword>
<dbReference type="GO" id="GO:0030515">
    <property type="term" value="F:snoRNA binding"/>
    <property type="evidence" value="ECO:0007669"/>
    <property type="project" value="InterPro"/>
</dbReference>
<dbReference type="InterPro" id="IPR011990">
    <property type="entry name" value="TPR-like_helical_dom_sf"/>
</dbReference>
<evidence type="ECO:0000256" key="3">
    <source>
        <dbReference type="ARBA" id="ARBA00022552"/>
    </source>
</evidence>
<dbReference type="EMBL" id="CAJVPL010000183">
    <property type="protein sequence ID" value="CAG8461335.1"/>
    <property type="molecule type" value="Genomic_DNA"/>
</dbReference>
<dbReference type="Gene3D" id="1.25.40.10">
    <property type="entry name" value="Tetratricopeptide repeat domain"/>
    <property type="match status" value="2"/>
</dbReference>
<gene>
    <name evidence="8" type="ORF">AGERDE_LOCUS2268</name>
</gene>
<reference evidence="8" key="1">
    <citation type="submission" date="2021-06" db="EMBL/GenBank/DDBJ databases">
        <authorList>
            <person name="Kallberg Y."/>
            <person name="Tangrot J."/>
            <person name="Rosling A."/>
        </authorList>
    </citation>
    <scope>NUCLEOTIDE SEQUENCE</scope>
    <source>
        <strain evidence="8">MT106</strain>
    </source>
</reference>
<dbReference type="InterPro" id="IPR003107">
    <property type="entry name" value="HAT"/>
</dbReference>
<dbReference type="Proteomes" id="UP000789831">
    <property type="component" value="Unassembled WGS sequence"/>
</dbReference>
<comment type="similarity">
    <text evidence="2">Belongs to the UTP6 family.</text>
</comment>
<organism evidence="8 9">
    <name type="scientific">Ambispora gerdemannii</name>
    <dbReference type="NCBI Taxonomy" id="144530"/>
    <lineage>
        <taxon>Eukaryota</taxon>
        <taxon>Fungi</taxon>
        <taxon>Fungi incertae sedis</taxon>
        <taxon>Mucoromycota</taxon>
        <taxon>Glomeromycotina</taxon>
        <taxon>Glomeromycetes</taxon>
        <taxon>Archaeosporales</taxon>
        <taxon>Ambisporaceae</taxon>
        <taxon>Ambispora</taxon>
    </lineage>
</organism>
<evidence type="ECO:0000256" key="2">
    <source>
        <dbReference type="ARBA" id="ARBA00010734"/>
    </source>
</evidence>
<evidence type="ECO:0000259" key="7">
    <source>
        <dbReference type="Pfam" id="PF24892"/>
    </source>
</evidence>
<evidence type="ECO:0000313" key="9">
    <source>
        <dbReference type="Proteomes" id="UP000789831"/>
    </source>
</evidence>
<keyword evidence="5" id="KW-0539">Nucleus</keyword>
<dbReference type="Pfam" id="PF08640">
    <property type="entry name" value="U3_assoc_6"/>
    <property type="match status" value="1"/>
</dbReference>
<dbReference type="SMART" id="SM00386">
    <property type="entry name" value="HAT"/>
    <property type="match status" value="9"/>
</dbReference>
<dbReference type="OrthoDB" id="28112at2759"/>
<comment type="subcellular location">
    <subcellularLocation>
        <location evidence="1">Nucleus</location>
        <location evidence="1">Nucleolus</location>
    </subcellularLocation>
</comment>
<proteinExistence type="inferred from homology"/>
<evidence type="ECO:0000256" key="4">
    <source>
        <dbReference type="ARBA" id="ARBA00022737"/>
    </source>
</evidence>
<feature type="domain" description="U3 small nucleolar RNA-associated protein 6 homolog C-terminal" evidence="7">
    <location>
        <begin position="350"/>
        <end position="649"/>
    </location>
</feature>
<dbReference type="SUPFAM" id="SSF48452">
    <property type="entry name" value="TPR-like"/>
    <property type="match status" value="3"/>
</dbReference>
<feature type="domain" description="U3 small nucleolar RNA-associated protein 6 N-terminal" evidence="6">
    <location>
        <begin position="9"/>
        <end position="91"/>
    </location>
</feature>
<evidence type="ECO:0000259" key="6">
    <source>
        <dbReference type="Pfam" id="PF08640"/>
    </source>
</evidence>
<evidence type="ECO:0000256" key="1">
    <source>
        <dbReference type="ARBA" id="ARBA00004604"/>
    </source>
</evidence>
<dbReference type="InterPro" id="IPR056907">
    <property type="entry name" value="UTP6_C"/>
</dbReference>
<dbReference type="PANTHER" id="PTHR23271">
    <property type="entry name" value="HEPATOCELLULAR CARCINOMA-ASSOCIATED ANTIGEN 66"/>
    <property type="match status" value="1"/>
</dbReference>
<keyword evidence="9" id="KW-1185">Reference proteome</keyword>
<dbReference type="PANTHER" id="PTHR23271:SF1">
    <property type="entry name" value="U3 SMALL NUCLEOLAR RNA-ASSOCIATED PROTEIN 6 HOMOLOG"/>
    <property type="match status" value="1"/>
</dbReference>